<name>A0ABD5QGA4_9EURY</name>
<dbReference type="AlphaFoldDB" id="A0ABD5QGA4"/>
<evidence type="ECO:0000313" key="4">
    <source>
        <dbReference type="Proteomes" id="UP001595925"/>
    </source>
</evidence>
<evidence type="ECO:0000256" key="1">
    <source>
        <dbReference type="SAM" id="Coils"/>
    </source>
</evidence>
<dbReference type="RefSeq" id="WP_224827369.1">
    <property type="nucleotide sequence ID" value="NZ_JAIVEF010000001.1"/>
</dbReference>
<protein>
    <submittedName>
        <fullName evidence="3">Uncharacterized protein</fullName>
    </submittedName>
</protein>
<keyword evidence="4" id="KW-1185">Reference proteome</keyword>
<feature type="region of interest" description="Disordered" evidence="2">
    <location>
        <begin position="246"/>
        <end position="317"/>
    </location>
</feature>
<evidence type="ECO:0000256" key="2">
    <source>
        <dbReference type="SAM" id="MobiDB-lite"/>
    </source>
</evidence>
<evidence type="ECO:0000313" key="3">
    <source>
        <dbReference type="EMBL" id="MFC4988622.1"/>
    </source>
</evidence>
<dbReference type="EMBL" id="JBHSJG010000036">
    <property type="protein sequence ID" value="MFC4988622.1"/>
    <property type="molecule type" value="Genomic_DNA"/>
</dbReference>
<accession>A0ABD5QGA4</accession>
<sequence length="317" mass="35359">MSDRFEELLEAAEDAIDDLDEMDLELEGSDPDDRTLFEELTHDQVESLVGNLEALSELVEEAIDLLEAIEFSELPEAIDRETALEAIDTGEIPDAIADGESDDVVRIGRLARAINVTELWDAVDIYDLLESARELDDELEEVEEESEEGSLLDEAAESMIDEEGGDGEGWTDDLGDLGDEFGEEFAEEVGSIDFSDGDSFGMDAEETEAYQAMIQQAAMAGIDEFREALIATHGEFQSLYEFNREKMRRTDRSSSSRNPTAASTMPVERGDLPSVARTSTVPRKVRHSNGPTRKRIYGRRFEAELERQRAQRGDDGR</sequence>
<gene>
    <name evidence="3" type="ORF">ACFPFO_12785</name>
</gene>
<reference evidence="3 4" key="1">
    <citation type="journal article" date="2019" name="Int. J. Syst. Evol. Microbiol.">
        <title>The Global Catalogue of Microorganisms (GCM) 10K type strain sequencing project: providing services to taxonomists for standard genome sequencing and annotation.</title>
        <authorList>
            <consortium name="The Broad Institute Genomics Platform"/>
            <consortium name="The Broad Institute Genome Sequencing Center for Infectious Disease"/>
            <person name="Wu L."/>
            <person name="Ma J."/>
        </authorList>
    </citation>
    <scope>NUCLEOTIDE SEQUENCE [LARGE SCALE GENOMIC DNA]</scope>
    <source>
        <strain evidence="3 4">CGMCC 1.15824</strain>
    </source>
</reference>
<keyword evidence="1" id="KW-0175">Coiled coil</keyword>
<organism evidence="3 4">
    <name type="scientific">Saliphagus infecundisoli</name>
    <dbReference type="NCBI Taxonomy" id="1849069"/>
    <lineage>
        <taxon>Archaea</taxon>
        <taxon>Methanobacteriati</taxon>
        <taxon>Methanobacteriota</taxon>
        <taxon>Stenosarchaea group</taxon>
        <taxon>Halobacteria</taxon>
        <taxon>Halobacteriales</taxon>
        <taxon>Natrialbaceae</taxon>
        <taxon>Saliphagus</taxon>
    </lineage>
</organism>
<dbReference type="Proteomes" id="UP001595925">
    <property type="component" value="Unassembled WGS sequence"/>
</dbReference>
<comment type="caution">
    <text evidence="3">The sequence shown here is derived from an EMBL/GenBank/DDBJ whole genome shotgun (WGS) entry which is preliminary data.</text>
</comment>
<feature type="compositionally biased region" description="Basic residues" evidence="2">
    <location>
        <begin position="283"/>
        <end position="298"/>
    </location>
</feature>
<feature type="coiled-coil region" evidence="1">
    <location>
        <begin position="125"/>
        <end position="152"/>
    </location>
</feature>
<feature type="compositionally biased region" description="Basic and acidic residues" evidence="2">
    <location>
        <begin position="299"/>
        <end position="317"/>
    </location>
</feature>
<proteinExistence type="predicted"/>